<name>V5YNI5_9BURK</name>
<geneLocation type="plasmid" evidence="1">
    <name>pM7012</name>
</geneLocation>
<organism evidence="1">
    <name type="scientific">Burkholderia sp. M701</name>
    <dbReference type="NCBI Taxonomy" id="326454"/>
    <lineage>
        <taxon>Bacteria</taxon>
        <taxon>Pseudomonadati</taxon>
        <taxon>Pseudomonadota</taxon>
        <taxon>Betaproteobacteria</taxon>
        <taxon>Burkholderiales</taxon>
        <taxon>Burkholderiaceae</taxon>
        <taxon>Burkholderia</taxon>
    </lineage>
</organism>
<reference evidence="1" key="2">
    <citation type="submission" date="2024-06" db="EMBL/GenBank/DDBJ databases">
        <authorList>
            <person name="Sakai Y."/>
            <person name="Fujii T."/>
        </authorList>
    </citation>
    <scope>NUCLEOTIDE SEQUENCE</scope>
    <source>
        <strain evidence="1">M701</strain>
        <plasmid evidence="1">pM7012</plasmid>
    </source>
</reference>
<proteinExistence type="predicted"/>
<dbReference type="EMBL" id="AB853026">
    <property type="protein sequence ID" value="BAO18824.1"/>
    <property type="molecule type" value="Genomic_DNA"/>
</dbReference>
<protein>
    <submittedName>
        <fullName evidence="1">Uncharacterized protein</fullName>
    </submittedName>
</protein>
<sequence length="189" mass="19113">MTNSKPSRGGRLPVMGLGFGPGSMPGFFIGAGGGDGRPAREGRSLSHGIRPGADWRGRRGGLSVMGLGDTMGLGWRWVWDRWLRRVGRLAGSCGIYVFSLICVDLPVGAVRGGCGGGAAGSGGSSGRDAVSGLRNPLLPVEHGIEPVLPVGLVGRWSRWCAGVGTGCSGSGASRLGLVVPLGVMGCAMG</sequence>
<reference evidence="1" key="1">
    <citation type="journal article" date="2014" name="Microbiology">
        <title>A 2,4-dichlorophenoxyacetic acid degradation plasmid pM7012 discloses distribution of an unclassified megaplasmid group across bacterial species.</title>
        <authorList>
            <person name="Sakai Y."/>
            <person name="Ogawa N."/>
            <person name="Shimomura Y."/>
            <person name="Fujii T."/>
        </authorList>
    </citation>
    <scope>NUCLEOTIDE SEQUENCE</scope>
    <source>
        <strain evidence="1">M701</strain>
    </source>
</reference>
<dbReference type="AlphaFoldDB" id="V5YNI5"/>
<evidence type="ECO:0000313" key="1">
    <source>
        <dbReference type="EMBL" id="BAO18824.1"/>
    </source>
</evidence>
<accession>V5YNI5</accession>
<keyword evidence="1" id="KW-0614">Plasmid</keyword>